<reference evidence="3 4" key="1">
    <citation type="submission" date="2016-03" db="EMBL/GenBank/DDBJ databases">
        <authorList>
            <person name="Sant'Anna F.H."/>
            <person name="Ambrosini A."/>
            <person name="Souza R."/>
            <person name="Bach E."/>
            <person name="Fernandes G."/>
            <person name="Balsanelli E."/>
            <person name="Baura V.A."/>
            <person name="Souza E.M."/>
            <person name="Passaglia L."/>
        </authorList>
    </citation>
    <scope>NUCLEOTIDE SEQUENCE [LARGE SCALE GENOMIC DNA]</scope>
    <source>
        <strain evidence="3 4">P26E</strain>
    </source>
</reference>
<comment type="caution">
    <text evidence="3">The sequence shown here is derived from an EMBL/GenBank/DDBJ whole genome shotgun (WGS) entry which is preliminary data.</text>
</comment>
<dbReference type="PANTHER" id="PTHR33164:SF57">
    <property type="entry name" value="MARR-FAMILY TRANSCRIPTIONAL REGULATOR"/>
    <property type="match status" value="1"/>
</dbReference>
<proteinExistence type="predicted"/>
<evidence type="ECO:0000313" key="4">
    <source>
        <dbReference type="Proteomes" id="UP000186058"/>
    </source>
</evidence>
<accession>A0ABX3EN20</accession>
<dbReference type="EMBL" id="LVWI01000052">
    <property type="protein sequence ID" value="OKP84653.1"/>
    <property type="molecule type" value="Genomic_DNA"/>
</dbReference>
<sequence length="144" mass="16373">MKNSLEGGVITGWLSLTHIQMKVAGELEAKLQESFGWSLNEFYLMYFLSEAPEKKLRLQQLESMVGLSQSAVSRLVSRFEARGCGVLQRTVCDDDRRSIYTSLTPIGQEKVDRAQVTVNEVLHEVFPRAEIKLLLEQMLDLPQQ</sequence>
<gene>
    <name evidence="3" type="ORF">A3844_19385</name>
</gene>
<dbReference type="SUPFAM" id="SSF46785">
    <property type="entry name" value="Winged helix' DNA-binding domain"/>
    <property type="match status" value="1"/>
</dbReference>
<feature type="domain" description="HTH marR-type" evidence="2">
    <location>
        <begin position="30"/>
        <end position="134"/>
    </location>
</feature>
<evidence type="ECO:0000259" key="2">
    <source>
        <dbReference type="SMART" id="SM00347"/>
    </source>
</evidence>
<protein>
    <submittedName>
        <fullName evidence="3">MarR family transcriptional regulator</fullName>
    </submittedName>
</protein>
<dbReference type="Pfam" id="PF12802">
    <property type="entry name" value="MarR_2"/>
    <property type="match status" value="1"/>
</dbReference>
<dbReference type="SMART" id="SM00347">
    <property type="entry name" value="HTH_MARR"/>
    <property type="match status" value="1"/>
</dbReference>
<dbReference type="InterPro" id="IPR000835">
    <property type="entry name" value="HTH_MarR-typ"/>
</dbReference>
<evidence type="ECO:0000313" key="3">
    <source>
        <dbReference type="EMBL" id="OKP84653.1"/>
    </source>
</evidence>
<organism evidence="3 4">
    <name type="scientific">Paenibacillus helianthi</name>
    <dbReference type="NCBI Taxonomy" id="1349432"/>
    <lineage>
        <taxon>Bacteria</taxon>
        <taxon>Bacillati</taxon>
        <taxon>Bacillota</taxon>
        <taxon>Bacilli</taxon>
        <taxon>Bacillales</taxon>
        <taxon>Paenibacillaceae</taxon>
        <taxon>Paenibacillus</taxon>
    </lineage>
</organism>
<dbReference type="Gene3D" id="1.10.10.10">
    <property type="entry name" value="Winged helix-like DNA-binding domain superfamily/Winged helix DNA-binding domain"/>
    <property type="match status" value="1"/>
</dbReference>
<keyword evidence="4" id="KW-1185">Reference proteome</keyword>
<evidence type="ECO:0000256" key="1">
    <source>
        <dbReference type="ARBA" id="ARBA00023125"/>
    </source>
</evidence>
<dbReference type="RefSeq" id="WP_074102535.1">
    <property type="nucleotide sequence ID" value="NZ_LVWI01000052.1"/>
</dbReference>
<dbReference type="InterPro" id="IPR039422">
    <property type="entry name" value="MarR/SlyA-like"/>
</dbReference>
<keyword evidence="1" id="KW-0238">DNA-binding</keyword>
<dbReference type="InterPro" id="IPR036388">
    <property type="entry name" value="WH-like_DNA-bd_sf"/>
</dbReference>
<name>A0ABX3EN20_9BACL</name>
<dbReference type="Proteomes" id="UP000186058">
    <property type="component" value="Unassembled WGS sequence"/>
</dbReference>
<dbReference type="InterPro" id="IPR036390">
    <property type="entry name" value="WH_DNA-bd_sf"/>
</dbReference>
<dbReference type="PANTHER" id="PTHR33164">
    <property type="entry name" value="TRANSCRIPTIONAL REGULATOR, MARR FAMILY"/>
    <property type="match status" value="1"/>
</dbReference>